<feature type="transmembrane region" description="Helical" evidence="6">
    <location>
        <begin position="156"/>
        <end position="175"/>
    </location>
</feature>
<feature type="transmembrane region" description="Helical" evidence="6">
    <location>
        <begin position="210"/>
        <end position="230"/>
    </location>
</feature>
<sequence length="232" mass="26387">MLAVYQKELALYFRSPIAYFVVSVFLIGTGYFFSHNVFLTNVATMDSTFQSMGIMLTIVCPVISMRLFAGEYSSRTMELLLTLPLKNWQTVLGKFFGAATILLLMTAGTFVDLIPMYLFAEPETTTIISGYLGFILLGLSCLAVGQFFSVLTKNQIVAALLTVSALLAFWFIGHLQSFQSTYFWWRLFEYLSFANHFSQFIQGLVRSESVLFYCLICASFLTLNTSYLQWRR</sequence>
<feature type="transmembrane region" description="Helical" evidence="6">
    <location>
        <begin position="126"/>
        <end position="144"/>
    </location>
</feature>
<dbReference type="PANTHER" id="PTHR30294:SF29">
    <property type="entry name" value="MULTIDRUG ABC TRANSPORTER PERMEASE YBHS-RELATED"/>
    <property type="match status" value="1"/>
</dbReference>
<feature type="transmembrane region" description="Helical" evidence="6">
    <location>
        <begin position="53"/>
        <end position="74"/>
    </location>
</feature>
<keyword evidence="3 6" id="KW-0812">Transmembrane</keyword>
<protein>
    <recommendedName>
        <fullName evidence="8">ABC-2 type transporter domain-containing protein</fullName>
    </recommendedName>
</protein>
<organism evidence="7">
    <name type="scientific">marine metagenome</name>
    <dbReference type="NCBI Taxonomy" id="408172"/>
    <lineage>
        <taxon>unclassified sequences</taxon>
        <taxon>metagenomes</taxon>
        <taxon>ecological metagenomes</taxon>
    </lineage>
</organism>
<evidence type="ECO:0000256" key="6">
    <source>
        <dbReference type="SAM" id="Phobius"/>
    </source>
</evidence>
<keyword evidence="2" id="KW-1003">Cell membrane</keyword>
<feature type="transmembrane region" description="Helical" evidence="6">
    <location>
        <begin position="12"/>
        <end position="33"/>
    </location>
</feature>
<evidence type="ECO:0008006" key="8">
    <source>
        <dbReference type="Google" id="ProtNLM"/>
    </source>
</evidence>
<dbReference type="GO" id="GO:0005886">
    <property type="term" value="C:plasma membrane"/>
    <property type="evidence" value="ECO:0007669"/>
    <property type="project" value="UniProtKB-SubCell"/>
</dbReference>
<dbReference type="EMBL" id="UINC01034497">
    <property type="protein sequence ID" value="SVB25426.1"/>
    <property type="molecule type" value="Genomic_DNA"/>
</dbReference>
<comment type="subcellular location">
    <subcellularLocation>
        <location evidence="1">Cell membrane</location>
        <topology evidence="1">Multi-pass membrane protein</topology>
    </subcellularLocation>
</comment>
<dbReference type="InterPro" id="IPR051449">
    <property type="entry name" value="ABC-2_transporter_component"/>
</dbReference>
<evidence type="ECO:0000256" key="3">
    <source>
        <dbReference type="ARBA" id="ARBA00022692"/>
    </source>
</evidence>
<gene>
    <name evidence="7" type="ORF">METZ01_LOCUS178280</name>
</gene>
<evidence type="ECO:0000256" key="1">
    <source>
        <dbReference type="ARBA" id="ARBA00004651"/>
    </source>
</evidence>
<name>A0A382CH46_9ZZZZ</name>
<accession>A0A382CH46</accession>
<dbReference type="AlphaFoldDB" id="A0A382CH46"/>
<evidence type="ECO:0000256" key="2">
    <source>
        <dbReference type="ARBA" id="ARBA00022475"/>
    </source>
</evidence>
<evidence type="ECO:0000256" key="5">
    <source>
        <dbReference type="ARBA" id="ARBA00023136"/>
    </source>
</evidence>
<dbReference type="GO" id="GO:0140359">
    <property type="term" value="F:ABC-type transporter activity"/>
    <property type="evidence" value="ECO:0007669"/>
    <property type="project" value="InterPro"/>
</dbReference>
<reference evidence="7" key="1">
    <citation type="submission" date="2018-05" db="EMBL/GenBank/DDBJ databases">
        <authorList>
            <person name="Lanie J.A."/>
            <person name="Ng W.-L."/>
            <person name="Kazmierczak K.M."/>
            <person name="Andrzejewski T.M."/>
            <person name="Davidsen T.M."/>
            <person name="Wayne K.J."/>
            <person name="Tettelin H."/>
            <person name="Glass J.I."/>
            <person name="Rusch D."/>
            <person name="Podicherti R."/>
            <person name="Tsui H.-C.T."/>
            <person name="Winkler M.E."/>
        </authorList>
    </citation>
    <scope>NUCLEOTIDE SEQUENCE</scope>
</reference>
<proteinExistence type="predicted"/>
<dbReference type="PANTHER" id="PTHR30294">
    <property type="entry name" value="MEMBRANE COMPONENT OF ABC TRANSPORTER YHHJ-RELATED"/>
    <property type="match status" value="1"/>
</dbReference>
<keyword evidence="4 6" id="KW-1133">Transmembrane helix</keyword>
<evidence type="ECO:0000256" key="4">
    <source>
        <dbReference type="ARBA" id="ARBA00022989"/>
    </source>
</evidence>
<keyword evidence="5 6" id="KW-0472">Membrane</keyword>
<feature type="transmembrane region" description="Helical" evidence="6">
    <location>
        <begin position="95"/>
        <end position="120"/>
    </location>
</feature>
<evidence type="ECO:0000313" key="7">
    <source>
        <dbReference type="EMBL" id="SVB25426.1"/>
    </source>
</evidence>
<dbReference type="Pfam" id="PF12679">
    <property type="entry name" value="ABC2_membrane_2"/>
    <property type="match status" value="1"/>
</dbReference>